<dbReference type="InterPro" id="IPR010119">
    <property type="entry name" value="Gluconeogen_factor"/>
</dbReference>
<gene>
    <name evidence="2" type="ordered locus">Afer_0848</name>
</gene>
<dbReference type="SUPFAM" id="SSF142338">
    <property type="entry name" value="CofD-like"/>
    <property type="match status" value="1"/>
</dbReference>
<name>C7LYI6_ACIFD</name>
<evidence type="ECO:0000313" key="2">
    <source>
        <dbReference type="EMBL" id="ACU53794.1"/>
    </source>
</evidence>
<dbReference type="PANTHER" id="PTHR30135:SF3">
    <property type="entry name" value="GLUCONEOGENESIS FACTOR-RELATED"/>
    <property type="match status" value="1"/>
</dbReference>
<sequence>MNAVVIGGGHGIGATIQAMRALGASMSVVVGVADDGGSTGLLRAREPALPGIGDARHALSSLIGPDEPFARLLEHRVRHASLQPHPIGNAALVALWEQTGSLVEALRVLGDLAGVTERLLPAAEAPLVLRATTADGGTITGQLAIHLARGVREVSVDPADAVCPLTVDAIVRADVVVLGPGSLFTSVLAAAVSPGIREALSIARARVVFVANLARQEAETMELDADGHLERVLAHGVRVDAVVADHGFTPRAARHRDVLVRSWRLRGQEGAHDPTRLAEALGEVLDALGVHRSGDRKG</sequence>
<dbReference type="AlphaFoldDB" id="C7LYI6"/>
<dbReference type="OrthoDB" id="9783842at2"/>
<protein>
    <recommendedName>
        <fullName evidence="4">Gluconeogenesis factor</fullName>
    </recommendedName>
</protein>
<accession>C7LYI6</accession>
<dbReference type="Gene3D" id="3.40.50.10680">
    <property type="entry name" value="CofD-like domains"/>
    <property type="match status" value="1"/>
</dbReference>
<evidence type="ECO:0008006" key="4">
    <source>
        <dbReference type="Google" id="ProtNLM"/>
    </source>
</evidence>
<reference evidence="2 3" key="1">
    <citation type="journal article" date="2009" name="Stand. Genomic Sci.">
        <title>Complete genome sequence of Acidimicrobium ferrooxidans type strain (ICP).</title>
        <authorList>
            <person name="Clum A."/>
            <person name="Nolan M."/>
            <person name="Lang E."/>
            <person name="Glavina Del Rio T."/>
            <person name="Tice H."/>
            <person name="Copeland A."/>
            <person name="Cheng J.F."/>
            <person name="Lucas S."/>
            <person name="Chen F."/>
            <person name="Bruce D."/>
            <person name="Goodwin L."/>
            <person name="Pitluck S."/>
            <person name="Ivanova N."/>
            <person name="Mavrommatis K."/>
            <person name="Mikhailova N."/>
            <person name="Pati A."/>
            <person name="Chen A."/>
            <person name="Palaniappan K."/>
            <person name="Goker M."/>
            <person name="Spring S."/>
            <person name="Land M."/>
            <person name="Hauser L."/>
            <person name="Chang Y.J."/>
            <person name="Jeffries C.C."/>
            <person name="Chain P."/>
            <person name="Bristow J."/>
            <person name="Eisen J.A."/>
            <person name="Markowitz V."/>
            <person name="Hugenholtz P."/>
            <person name="Kyrpides N.C."/>
            <person name="Klenk H.P."/>
            <person name="Lapidus A."/>
        </authorList>
    </citation>
    <scope>NUCLEOTIDE SEQUENCE [LARGE SCALE GENOMIC DNA]</scope>
    <source>
        <strain evidence="3">DSM 10331 / JCM 15462 / NBRC 103882 / ICP</strain>
    </source>
</reference>
<evidence type="ECO:0000256" key="1">
    <source>
        <dbReference type="ARBA" id="ARBA00022490"/>
    </source>
</evidence>
<keyword evidence="3" id="KW-1185">Reference proteome</keyword>
<dbReference type="eggNOG" id="COG0391">
    <property type="taxonomic scope" value="Bacteria"/>
</dbReference>
<dbReference type="InterPro" id="IPR002882">
    <property type="entry name" value="CofD"/>
</dbReference>
<dbReference type="EMBL" id="CP001631">
    <property type="protein sequence ID" value="ACU53794.1"/>
    <property type="molecule type" value="Genomic_DNA"/>
</dbReference>
<dbReference type="InterPro" id="IPR038136">
    <property type="entry name" value="CofD-like_dom_sf"/>
</dbReference>
<organism evidence="2 3">
    <name type="scientific">Acidimicrobium ferrooxidans (strain DSM 10331 / JCM 15462 / NBRC 103882 / ICP)</name>
    <dbReference type="NCBI Taxonomy" id="525909"/>
    <lineage>
        <taxon>Bacteria</taxon>
        <taxon>Bacillati</taxon>
        <taxon>Actinomycetota</taxon>
        <taxon>Acidimicrobiia</taxon>
        <taxon>Acidimicrobiales</taxon>
        <taxon>Acidimicrobiaceae</taxon>
        <taxon>Acidimicrobium</taxon>
    </lineage>
</organism>
<dbReference type="GO" id="GO:0043743">
    <property type="term" value="F:LPPG:FO 2-phospho-L-lactate transferase activity"/>
    <property type="evidence" value="ECO:0007669"/>
    <property type="project" value="InterPro"/>
</dbReference>
<dbReference type="HOGENOM" id="CLU_044041_1_0_11"/>
<dbReference type="Proteomes" id="UP000000771">
    <property type="component" value="Chromosome"/>
</dbReference>
<dbReference type="STRING" id="525909.Afer_0848"/>
<dbReference type="KEGG" id="afo:Afer_0848"/>
<dbReference type="Pfam" id="PF01933">
    <property type="entry name" value="CofD"/>
    <property type="match status" value="1"/>
</dbReference>
<keyword evidence="1" id="KW-0963">Cytoplasm</keyword>
<proteinExistence type="predicted"/>
<evidence type="ECO:0000313" key="3">
    <source>
        <dbReference type="Proteomes" id="UP000000771"/>
    </source>
</evidence>
<dbReference type="RefSeq" id="WP_015798283.1">
    <property type="nucleotide sequence ID" value="NC_013124.1"/>
</dbReference>
<dbReference type="PANTHER" id="PTHR30135">
    <property type="entry name" value="UNCHARACTERIZED PROTEIN YVCK-RELATED"/>
    <property type="match status" value="1"/>
</dbReference>